<evidence type="ECO:0000313" key="3">
    <source>
        <dbReference type="Proteomes" id="UP000299102"/>
    </source>
</evidence>
<sequence length="268" mass="30690">MVLIPGDFLARLSRGKTVPQTRVINRSSWLRHRRAPISARGSTARADASGGRGRRRAGRGTQFGAYPFALMQTGWTYPSLRLDVSCFGKRASEISESRWSPSPTDSRNPRGVNLRCRPLEEDRIYNGDGSGWWMSRERSEPSELSLTGRNEPQKLLLQRRNTRLRDNETYPVVPLSDLEQTDRCSITCRLRRERDRDGDRSGQRLIRNVFHVDELGSRKQRFNEMVSLHSFMSTYLLKSDTIHEILSTALIADTPCECTQRAIIYFVA</sequence>
<protein>
    <submittedName>
        <fullName evidence="2">Uncharacterized protein</fullName>
    </submittedName>
</protein>
<comment type="caution">
    <text evidence="2">The sequence shown here is derived from an EMBL/GenBank/DDBJ whole genome shotgun (WGS) entry which is preliminary data.</text>
</comment>
<feature type="region of interest" description="Disordered" evidence="1">
    <location>
        <begin position="39"/>
        <end position="59"/>
    </location>
</feature>
<accession>A0A4C1XM45</accession>
<dbReference type="AlphaFoldDB" id="A0A4C1XM45"/>
<reference evidence="2 3" key="1">
    <citation type="journal article" date="2019" name="Commun. Biol.">
        <title>The bagworm genome reveals a unique fibroin gene that provides high tensile strength.</title>
        <authorList>
            <person name="Kono N."/>
            <person name="Nakamura H."/>
            <person name="Ohtoshi R."/>
            <person name="Tomita M."/>
            <person name="Numata K."/>
            <person name="Arakawa K."/>
        </authorList>
    </citation>
    <scope>NUCLEOTIDE SEQUENCE [LARGE SCALE GENOMIC DNA]</scope>
</reference>
<feature type="compositionally biased region" description="Low complexity" evidence="1">
    <location>
        <begin position="39"/>
        <end position="49"/>
    </location>
</feature>
<organism evidence="2 3">
    <name type="scientific">Eumeta variegata</name>
    <name type="common">Bagworm moth</name>
    <name type="synonym">Eumeta japonica</name>
    <dbReference type="NCBI Taxonomy" id="151549"/>
    <lineage>
        <taxon>Eukaryota</taxon>
        <taxon>Metazoa</taxon>
        <taxon>Ecdysozoa</taxon>
        <taxon>Arthropoda</taxon>
        <taxon>Hexapoda</taxon>
        <taxon>Insecta</taxon>
        <taxon>Pterygota</taxon>
        <taxon>Neoptera</taxon>
        <taxon>Endopterygota</taxon>
        <taxon>Lepidoptera</taxon>
        <taxon>Glossata</taxon>
        <taxon>Ditrysia</taxon>
        <taxon>Tineoidea</taxon>
        <taxon>Psychidae</taxon>
        <taxon>Oiketicinae</taxon>
        <taxon>Eumeta</taxon>
    </lineage>
</organism>
<evidence type="ECO:0000256" key="1">
    <source>
        <dbReference type="SAM" id="MobiDB-lite"/>
    </source>
</evidence>
<proteinExistence type="predicted"/>
<name>A0A4C1XM45_EUMVA</name>
<keyword evidence="3" id="KW-1185">Reference proteome</keyword>
<gene>
    <name evidence="2" type="ORF">EVAR_50348_1</name>
</gene>
<dbReference type="Proteomes" id="UP000299102">
    <property type="component" value="Unassembled WGS sequence"/>
</dbReference>
<evidence type="ECO:0000313" key="2">
    <source>
        <dbReference type="EMBL" id="GBP64831.1"/>
    </source>
</evidence>
<dbReference type="EMBL" id="BGZK01000910">
    <property type="protein sequence ID" value="GBP64831.1"/>
    <property type="molecule type" value="Genomic_DNA"/>
</dbReference>